<name>A0A1C9W5S0_9GAMM</name>
<dbReference type="PATRIC" id="fig|1769779.3.peg.1030"/>
<evidence type="ECO:0000313" key="3">
    <source>
        <dbReference type="Proteomes" id="UP000095672"/>
    </source>
</evidence>
<evidence type="ECO:0000259" key="1">
    <source>
        <dbReference type="PROSITE" id="PS50123"/>
    </source>
</evidence>
<dbReference type="RefSeq" id="WP_069946609.1">
    <property type="nucleotide sequence ID" value="NZ_CP014143.1"/>
</dbReference>
<dbReference type="PANTHER" id="PTHR24422">
    <property type="entry name" value="CHEMOTAXIS PROTEIN METHYLTRANSFERASE"/>
    <property type="match status" value="1"/>
</dbReference>
<dbReference type="GO" id="GO:0032259">
    <property type="term" value="P:methylation"/>
    <property type="evidence" value="ECO:0007669"/>
    <property type="project" value="UniProtKB-KW"/>
</dbReference>
<dbReference type="STRING" id="1769779.AUP74_01012"/>
<reference evidence="3" key="1">
    <citation type="submission" date="2016-01" db="EMBL/GenBank/DDBJ databases">
        <title>Complete genome sequence of Microbulbifer sp. CCB-MM1, a halophile isolated from Matang Mangrove Forest, Perak.</title>
        <authorList>
            <person name="Moh T.H."/>
            <person name="Dinesh B."/>
            <person name="Lau N.-S."/>
            <person name="Go F."/>
            <person name="Alexander Chong S.-C."/>
        </authorList>
    </citation>
    <scope>NUCLEOTIDE SEQUENCE [LARGE SCALE GENOMIC DNA]</scope>
    <source>
        <strain evidence="3">CCB-MM1</strain>
    </source>
</reference>
<dbReference type="InterPro" id="IPR022642">
    <property type="entry name" value="CheR_C"/>
</dbReference>
<sequence>MEEPSRIKTFLRHVKHWWVLKTSPRQNRVYTQFYRFPNQYRALIDKIVPRIRSQRDGPLQVLVFGCCSGAEPISLASILKKHFPDLDFQIRAFDIVPEVIERARSPLYSAEEVYQGPFVTDEFVADTFDKTEEGYRVKPSLMSHMTFAVGDMLDRVFIESLGKVDLVFAQNVLFHLPPASARRAFANLNLALRPGSALFINGMDVDMRVKLTKKFYLDPLEYLIEEIHNDARVDRGNSWAAAYWGRKPFSTRSREWIREHCTIYSKARV</sequence>
<dbReference type="SMART" id="SM00138">
    <property type="entry name" value="MeTrc"/>
    <property type="match status" value="1"/>
</dbReference>
<keyword evidence="2" id="KW-0808">Transferase</keyword>
<dbReference type="AlphaFoldDB" id="A0A1C9W5S0"/>
<organism evidence="2 3">
    <name type="scientific">Microbulbifer aggregans</name>
    <dbReference type="NCBI Taxonomy" id="1769779"/>
    <lineage>
        <taxon>Bacteria</taxon>
        <taxon>Pseudomonadati</taxon>
        <taxon>Pseudomonadota</taxon>
        <taxon>Gammaproteobacteria</taxon>
        <taxon>Cellvibrionales</taxon>
        <taxon>Microbulbiferaceae</taxon>
        <taxon>Microbulbifer</taxon>
    </lineage>
</organism>
<dbReference type="GO" id="GO:0008757">
    <property type="term" value="F:S-adenosylmethionine-dependent methyltransferase activity"/>
    <property type="evidence" value="ECO:0007669"/>
    <property type="project" value="InterPro"/>
</dbReference>
<dbReference type="Pfam" id="PF01739">
    <property type="entry name" value="CheR"/>
    <property type="match status" value="1"/>
</dbReference>
<proteinExistence type="predicted"/>
<dbReference type="PRINTS" id="PR00996">
    <property type="entry name" value="CHERMTFRASE"/>
</dbReference>
<dbReference type="KEGG" id="micc:AUP74_01012"/>
<dbReference type="OrthoDB" id="9816309at2"/>
<dbReference type="EC" id="2.1.1.-" evidence="2"/>
<accession>A0A1C9W5S0</accession>
<feature type="domain" description="CheR-type methyltransferase" evidence="1">
    <location>
        <begin position="31"/>
        <end position="200"/>
    </location>
</feature>
<keyword evidence="2" id="KW-0489">Methyltransferase</keyword>
<dbReference type="InterPro" id="IPR029063">
    <property type="entry name" value="SAM-dependent_MTases_sf"/>
</dbReference>
<gene>
    <name evidence="2" type="primary">wspC</name>
    <name evidence="2" type="ORF">AUP74_01012</name>
</gene>
<dbReference type="Proteomes" id="UP000095672">
    <property type="component" value="Chromosome"/>
</dbReference>
<dbReference type="EMBL" id="CP014143">
    <property type="protein sequence ID" value="AOS96477.1"/>
    <property type="molecule type" value="Genomic_DNA"/>
</dbReference>
<dbReference type="InterPro" id="IPR050903">
    <property type="entry name" value="Bact_Chemotaxis_MeTrfase"/>
</dbReference>
<keyword evidence="3" id="KW-1185">Reference proteome</keyword>
<dbReference type="Gene3D" id="3.40.50.150">
    <property type="entry name" value="Vaccinia Virus protein VP39"/>
    <property type="match status" value="1"/>
</dbReference>
<dbReference type="InterPro" id="IPR000780">
    <property type="entry name" value="CheR_MeTrfase"/>
</dbReference>
<protein>
    <submittedName>
        <fullName evidence="2">Putative biofilm formation methyltransferase WspC</fullName>
        <ecNumber evidence="2">2.1.1.-</ecNumber>
    </submittedName>
</protein>
<dbReference type="SUPFAM" id="SSF53335">
    <property type="entry name" value="S-adenosyl-L-methionine-dependent methyltransferases"/>
    <property type="match status" value="1"/>
</dbReference>
<dbReference type="PROSITE" id="PS50123">
    <property type="entry name" value="CHER"/>
    <property type="match status" value="1"/>
</dbReference>
<evidence type="ECO:0000313" key="2">
    <source>
        <dbReference type="EMBL" id="AOS96477.1"/>
    </source>
</evidence>